<name>A0A511W2Z3_9BACI</name>
<dbReference type="PANTHER" id="PTHR43415">
    <property type="entry name" value="SPERMIDINE N(1)-ACETYLTRANSFERASE"/>
    <property type="match status" value="1"/>
</dbReference>
<dbReference type="CDD" id="cd04301">
    <property type="entry name" value="NAT_SF"/>
    <property type="match status" value="1"/>
</dbReference>
<proteinExistence type="predicted"/>
<dbReference type="PIRSF" id="PIRSF037663">
    <property type="entry name" value="Acetyltransf_GNAT_prd"/>
    <property type="match status" value="1"/>
</dbReference>
<accession>A0A511W2Z3</accession>
<protein>
    <submittedName>
        <fullName evidence="2">N-acetyltransferase</fullName>
    </submittedName>
</protein>
<reference evidence="2 3" key="1">
    <citation type="submission" date="2019-07" db="EMBL/GenBank/DDBJ databases">
        <title>Whole genome shotgun sequence of Alkalibacillus haloalkaliphilus NBRC 103110.</title>
        <authorList>
            <person name="Hosoyama A."/>
            <person name="Uohara A."/>
            <person name="Ohji S."/>
            <person name="Ichikawa N."/>
        </authorList>
    </citation>
    <scope>NUCLEOTIDE SEQUENCE [LARGE SCALE GENOMIC DNA]</scope>
    <source>
        <strain evidence="2 3">NBRC 103110</strain>
    </source>
</reference>
<feature type="domain" description="N-acetyltransferase" evidence="1">
    <location>
        <begin position="1"/>
        <end position="165"/>
    </location>
</feature>
<dbReference type="OrthoDB" id="9773249at2"/>
<dbReference type="InterPro" id="IPR016181">
    <property type="entry name" value="Acyl_CoA_acyltransferase"/>
</dbReference>
<dbReference type="PROSITE" id="PS51186">
    <property type="entry name" value="GNAT"/>
    <property type="match status" value="1"/>
</dbReference>
<evidence type="ECO:0000313" key="2">
    <source>
        <dbReference type="EMBL" id="GEN44453.1"/>
    </source>
</evidence>
<dbReference type="PANTHER" id="PTHR43415:SF3">
    <property type="entry name" value="GNAT-FAMILY ACETYLTRANSFERASE"/>
    <property type="match status" value="1"/>
</dbReference>
<dbReference type="Gene3D" id="3.40.630.30">
    <property type="match status" value="1"/>
</dbReference>
<evidence type="ECO:0000259" key="1">
    <source>
        <dbReference type="PROSITE" id="PS51186"/>
    </source>
</evidence>
<comment type="caution">
    <text evidence="2">The sequence shown here is derived from an EMBL/GenBank/DDBJ whole genome shotgun (WGS) entry which is preliminary data.</text>
</comment>
<dbReference type="EMBL" id="BJYA01000001">
    <property type="protein sequence ID" value="GEN44453.1"/>
    <property type="molecule type" value="Genomic_DNA"/>
</dbReference>
<dbReference type="Proteomes" id="UP000321440">
    <property type="component" value="Unassembled WGS sequence"/>
</dbReference>
<sequence length="165" mass="18686">MNIREVHLSDAKDLSTLIQLVDESSEYMLWEPGERKISQDHQEKMIESFLEKANSTILVAEVDDELVGYLLAMGGNARRNKHSAYIVLGVLQGYRGHGIGTGLLSELERWATKSEIHRLELTTVINNEAGVSLYKKMGFEIEGTKRDSLFIDGAYVDEYYMSKLL</sequence>
<dbReference type="InterPro" id="IPR017255">
    <property type="entry name" value="AcTrfase_GNAT_prd"/>
</dbReference>
<evidence type="ECO:0000313" key="3">
    <source>
        <dbReference type="Proteomes" id="UP000321440"/>
    </source>
</evidence>
<gene>
    <name evidence="2" type="ORF">AHA02nite_02290</name>
</gene>
<dbReference type="AlphaFoldDB" id="A0A511W2Z3"/>
<organism evidence="2 3">
    <name type="scientific">Alkalibacillus haloalkaliphilus</name>
    <dbReference type="NCBI Taxonomy" id="94136"/>
    <lineage>
        <taxon>Bacteria</taxon>
        <taxon>Bacillati</taxon>
        <taxon>Bacillota</taxon>
        <taxon>Bacilli</taxon>
        <taxon>Bacillales</taxon>
        <taxon>Bacillaceae</taxon>
        <taxon>Alkalibacillus</taxon>
    </lineage>
</organism>
<keyword evidence="2" id="KW-0808">Transferase</keyword>
<keyword evidence="3" id="KW-1185">Reference proteome</keyword>
<dbReference type="Pfam" id="PF00583">
    <property type="entry name" value="Acetyltransf_1"/>
    <property type="match status" value="1"/>
</dbReference>
<dbReference type="GO" id="GO:0016747">
    <property type="term" value="F:acyltransferase activity, transferring groups other than amino-acyl groups"/>
    <property type="evidence" value="ECO:0007669"/>
    <property type="project" value="InterPro"/>
</dbReference>
<dbReference type="SUPFAM" id="SSF55729">
    <property type="entry name" value="Acyl-CoA N-acyltransferases (Nat)"/>
    <property type="match status" value="1"/>
</dbReference>
<dbReference type="RefSeq" id="WP_146813550.1">
    <property type="nucleotide sequence ID" value="NZ_BJYA01000001.1"/>
</dbReference>
<dbReference type="InterPro" id="IPR000182">
    <property type="entry name" value="GNAT_dom"/>
</dbReference>